<dbReference type="Pfam" id="PF07681">
    <property type="entry name" value="DoxX"/>
    <property type="match status" value="1"/>
</dbReference>
<feature type="transmembrane region" description="Helical" evidence="5">
    <location>
        <begin position="245"/>
        <end position="265"/>
    </location>
</feature>
<keyword evidence="4 5" id="KW-0472">Membrane</keyword>
<evidence type="ECO:0000256" key="5">
    <source>
        <dbReference type="SAM" id="Phobius"/>
    </source>
</evidence>
<evidence type="ECO:0000256" key="3">
    <source>
        <dbReference type="ARBA" id="ARBA00022989"/>
    </source>
</evidence>
<reference evidence="7" key="1">
    <citation type="submission" date="2015-07" db="EMBL/GenBank/DDBJ databases">
        <title>Whole genome sequence of an Ensifer adhaerens strain isolated from a cave pool in the Wind Cave National Park.</title>
        <authorList>
            <person name="Eng W.W.H."/>
            <person name="Gan H.M."/>
            <person name="Barton H.A."/>
            <person name="Savka M.A."/>
        </authorList>
    </citation>
    <scope>NUCLEOTIDE SEQUENCE [LARGE SCALE GENOMIC DNA]</scope>
    <source>
        <strain evidence="7">SD006</strain>
    </source>
</reference>
<name>A0A0L8BLT6_ENSAD</name>
<comment type="caution">
    <text evidence="6">The sequence shown here is derived from an EMBL/GenBank/DDBJ whole genome shotgun (WGS) entry which is preliminary data.</text>
</comment>
<dbReference type="GO" id="GO:0016020">
    <property type="term" value="C:membrane"/>
    <property type="evidence" value="ECO:0007669"/>
    <property type="project" value="UniProtKB-SubCell"/>
</dbReference>
<evidence type="ECO:0000256" key="4">
    <source>
        <dbReference type="ARBA" id="ARBA00023136"/>
    </source>
</evidence>
<feature type="transmembrane region" description="Helical" evidence="5">
    <location>
        <begin position="176"/>
        <end position="194"/>
    </location>
</feature>
<dbReference type="Proteomes" id="UP000037425">
    <property type="component" value="Unassembled WGS sequence"/>
</dbReference>
<sequence>MNRSDFLSTQYGQAAVVTIGSVVLSMVRPPAAEAHVKWFAPFDIASPPRPFTETLTTPWFWLAVAIAVLVFAMTVAVERTTFADRVLAVMDRAAKPLWNRADDFVRATTAAFFIAIFVIGDVYLTPDLKTHSQWVCWAQLFIAAGLFSRRTMWLSGIGILTLWSTALHEYQLFHLLDYLVLGVGVAGYLVLFSLEETSWRARRFTLLRWAIAITLMRSSLEKFAYPEWFYPLAQEKPFLTLGMPADVFLPMAGVVEFVLGLGLIWTPIVRRLSAIALLIVFNAAVLPFGRMDLVGHSLLIMMLVIATIEPAGDGQFAPAFRRAIVGAPIGFIVALALLAPTYWNLHEVLYGRERPAQISVFVGQHDRPAM</sequence>
<dbReference type="AlphaFoldDB" id="A0A0L8BLT6"/>
<keyword evidence="2 5" id="KW-0812">Transmembrane</keyword>
<dbReference type="InterPro" id="IPR032808">
    <property type="entry name" value="DoxX"/>
</dbReference>
<keyword evidence="3 5" id="KW-1133">Transmembrane helix</keyword>
<feature type="transmembrane region" description="Helical" evidence="5">
    <location>
        <begin position="152"/>
        <end position="170"/>
    </location>
</feature>
<evidence type="ECO:0000313" key="7">
    <source>
        <dbReference type="Proteomes" id="UP000037425"/>
    </source>
</evidence>
<feature type="transmembrane region" description="Helical" evidence="5">
    <location>
        <begin position="323"/>
        <end position="343"/>
    </location>
</feature>
<evidence type="ECO:0000256" key="2">
    <source>
        <dbReference type="ARBA" id="ARBA00022692"/>
    </source>
</evidence>
<proteinExistence type="predicted"/>
<protein>
    <submittedName>
        <fullName evidence="6">Membrane protein</fullName>
    </submittedName>
</protein>
<organism evidence="6 7">
    <name type="scientific">Ensifer adhaerens</name>
    <name type="common">Sinorhizobium morelense</name>
    <dbReference type="NCBI Taxonomy" id="106592"/>
    <lineage>
        <taxon>Bacteria</taxon>
        <taxon>Pseudomonadati</taxon>
        <taxon>Pseudomonadota</taxon>
        <taxon>Alphaproteobacteria</taxon>
        <taxon>Hyphomicrobiales</taxon>
        <taxon>Rhizobiaceae</taxon>
        <taxon>Sinorhizobium/Ensifer group</taxon>
        <taxon>Ensifer</taxon>
    </lineage>
</organism>
<evidence type="ECO:0000313" key="6">
    <source>
        <dbReference type="EMBL" id="KOF15622.1"/>
    </source>
</evidence>
<comment type="subcellular location">
    <subcellularLocation>
        <location evidence="1">Membrane</location>
        <topology evidence="1">Multi-pass membrane protein</topology>
    </subcellularLocation>
</comment>
<accession>A0A0L8BLT6</accession>
<dbReference type="EMBL" id="LGAP01000018">
    <property type="protein sequence ID" value="KOF15622.1"/>
    <property type="molecule type" value="Genomic_DNA"/>
</dbReference>
<gene>
    <name evidence="6" type="ORF">AC244_22345</name>
</gene>
<evidence type="ECO:0000256" key="1">
    <source>
        <dbReference type="ARBA" id="ARBA00004141"/>
    </source>
</evidence>
<feature type="transmembrane region" description="Helical" evidence="5">
    <location>
        <begin position="272"/>
        <end position="288"/>
    </location>
</feature>
<dbReference type="PATRIC" id="fig|106592.7.peg.2330"/>
<feature type="transmembrane region" description="Helical" evidence="5">
    <location>
        <begin position="104"/>
        <end position="125"/>
    </location>
</feature>
<feature type="transmembrane region" description="Helical" evidence="5">
    <location>
        <begin position="58"/>
        <end position="77"/>
    </location>
</feature>